<dbReference type="RefSeq" id="WP_252766815.1">
    <property type="nucleotide sequence ID" value="NZ_CP097119.1"/>
</dbReference>
<keyword evidence="3" id="KW-0285">Flavoprotein</keyword>
<evidence type="ECO:0000256" key="5">
    <source>
        <dbReference type="ARBA" id="ARBA00023002"/>
    </source>
</evidence>
<gene>
    <name evidence="6" type="ORF">M3M40_00225</name>
</gene>
<evidence type="ECO:0000313" key="7">
    <source>
        <dbReference type="Proteomes" id="UP001055911"/>
    </source>
</evidence>
<keyword evidence="4" id="KW-0288">FMN</keyword>
<evidence type="ECO:0000256" key="3">
    <source>
        <dbReference type="ARBA" id="ARBA00022630"/>
    </source>
</evidence>
<evidence type="ECO:0000256" key="1">
    <source>
        <dbReference type="ARBA" id="ARBA00003535"/>
    </source>
</evidence>
<organism evidence="6 7">
    <name type="scientific">Fructilactobacillus cliffordii</name>
    <dbReference type="NCBI Taxonomy" id="2940299"/>
    <lineage>
        <taxon>Bacteria</taxon>
        <taxon>Bacillati</taxon>
        <taxon>Bacillota</taxon>
        <taxon>Bacilli</taxon>
        <taxon>Lactobacillales</taxon>
        <taxon>Lactobacillaceae</taxon>
        <taxon>Fructilactobacillus</taxon>
    </lineage>
</organism>
<name>A0A9Q8ZRP8_9LACO</name>
<dbReference type="EMBL" id="CP097119">
    <property type="protein sequence ID" value="USS89277.1"/>
    <property type="molecule type" value="Genomic_DNA"/>
</dbReference>
<dbReference type="Gene3D" id="3.20.20.70">
    <property type="entry name" value="Aldolase class I"/>
    <property type="match status" value="1"/>
</dbReference>
<dbReference type="SUPFAM" id="SSF51412">
    <property type="entry name" value="Inosine monophosphate dehydrogenase (IMPDH)"/>
    <property type="match status" value="1"/>
</dbReference>
<evidence type="ECO:0000256" key="2">
    <source>
        <dbReference type="ARBA" id="ARBA00013457"/>
    </source>
</evidence>
<evidence type="ECO:0000256" key="4">
    <source>
        <dbReference type="ARBA" id="ARBA00022643"/>
    </source>
</evidence>
<dbReference type="GO" id="GO:0018580">
    <property type="term" value="F:nitronate monooxygenase activity"/>
    <property type="evidence" value="ECO:0007669"/>
    <property type="project" value="InterPro"/>
</dbReference>
<protein>
    <recommendedName>
        <fullName evidence="2">Probable nitronate monooxygenase</fullName>
    </recommendedName>
</protein>
<sequence length="314" mass="33840">MQNRVTEILGTRYPLIQAPMNWLTDARLVAAVTNAGGLGTFGPNAGRDSLAQNGMEIMEHQIKMAQKLTNGPIAMTLGLNPQGEDQSYAQQVLERSLALGIRYFLVGGEPDETIYHEVKEAGATLIARSYNPTPAEAQRQVELGADLIVATGYDEGGVIPTHGNGTFTTVPRIADAVSIPVLAAGGINDVRGVRAAMALGAEGVFVGSRFLVTQEARTAPVTKQKIMASTAEDLLLVAPNQRSLRNRRMEELANQFRDGDHTTFHKTRELGGVRPAMLQGELEVGEISVNTGLDLIQTEPTVAELINDLMQDFH</sequence>
<dbReference type="PANTHER" id="PTHR32332:SF20">
    <property type="entry name" value="2-NITROPROPANE DIOXYGENASE-LIKE PROTEIN"/>
    <property type="match status" value="1"/>
</dbReference>
<evidence type="ECO:0000313" key="6">
    <source>
        <dbReference type="EMBL" id="USS89277.1"/>
    </source>
</evidence>
<keyword evidence="7" id="KW-1185">Reference proteome</keyword>
<dbReference type="Proteomes" id="UP001055911">
    <property type="component" value="Chromosome"/>
</dbReference>
<dbReference type="CDD" id="cd04730">
    <property type="entry name" value="NPD_like"/>
    <property type="match status" value="1"/>
</dbReference>
<proteinExistence type="predicted"/>
<reference evidence="6" key="1">
    <citation type="submission" date="2022-05" db="EMBL/GenBank/DDBJ databases">
        <authorList>
            <person name="Oliphant S.A."/>
            <person name="Watson-Haigh N.S."/>
            <person name="Sumby K.M."/>
            <person name="Gardner J.M."/>
            <person name="Jiranek V."/>
        </authorList>
    </citation>
    <scope>NUCLEOTIDE SEQUENCE</scope>
    <source>
        <strain evidence="6">KI4_B1</strain>
    </source>
</reference>
<dbReference type="PANTHER" id="PTHR32332">
    <property type="entry name" value="2-NITROPROPANE DIOXYGENASE"/>
    <property type="match status" value="1"/>
</dbReference>
<keyword evidence="5" id="KW-0560">Oxidoreductase</keyword>
<accession>A0A9Q8ZRP8</accession>
<dbReference type="AlphaFoldDB" id="A0A9Q8ZRP8"/>
<keyword evidence="6" id="KW-0503">Monooxygenase</keyword>
<dbReference type="Pfam" id="PF03060">
    <property type="entry name" value="NMO"/>
    <property type="match status" value="1"/>
</dbReference>
<dbReference type="InterPro" id="IPR013785">
    <property type="entry name" value="Aldolase_TIM"/>
</dbReference>
<comment type="function">
    <text evidence="1">Nitronate monooxygenase that uses molecular oxygen to catalyze the oxidative denitrification of alkyl nitronates. Acts on propionate 3-nitronate (P3N), the presumed physiological substrate. Probably functions in the detoxification of P3N, a metabolic poison produced by plants and fungi as a defense mechanism.</text>
</comment>
<dbReference type="InterPro" id="IPR004136">
    <property type="entry name" value="NMO"/>
</dbReference>